<dbReference type="InterPro" id="IPR036186">
    <property type="entry name" value="Serpin_sf"/>
</dbReference>
<dbReference type="Pfam" id="PF00079">
    <property type="entry name" value="Serpin"/>
    <property type="match status" value="2"/>
</dbReference>
<feature type="domain" description="Serpin" evidence="4">
    <location>
        <begin position="14"/>
        <end position="150"/>
    </location>
</feature>
<dbReference type="OrthoDB" id="671595at2759"/>
<reference evidence="5" key="1">
    <citation type="submission" date="2020-11" db="EMBL/GenBank/DDBJ databases">
        <authorList>
            <person name="Tran Van P."/>
        </authorList>
    </citation>
    <scope>NUCLEOTIDE SEQUENCE</scope>
</reference>
<evidence type="ECO:0000256" key="2">
    <source>
        <dbReference type="ARBA" id="ARBA00022690"/>
    </source>
</evidence>
<dbReference type="InterPro" id="IPR023796">
    <property type="entry name" value="Serpin_dom"/>
</dbReference>
<evidence type="ECO:0000313" key="5">
    <source>
        <dbReference type="EMBL" id="CAD7235875.1"/>
    </source>
</evidence>
<evidence type="ECO:0000256" key="3">
    <source>
        <dbReference type="ARBA" id="ARBA00022900"/>
    </source>
</evidence>
<dbReference type="EMBL" id="OB675177">
    <property type="protein sequence ID" value="CAD7235875.1"/>
    <property type="molecule type" value="Genomic_DNA"/>
</dbReference>
<dbReference type="PANTHER" id="PTHR11461:SF211">
    <property type="entry name" value="GH10112P-RELATED"/>
    <property type="match status" value="1"/>
</dbReference>
<evidence type="ECO:0000256" key="1">
    <source>
        <dbReference type="ARBA" id="ARBA00009500"/>
    </source>
</evidence>
<keyword evidence="3" id="KW-0722">Serine protease inhibitor</keyword>
<dbReference type="Gene3D" id="3.30.497.10">
    <property type="entry name" value="Antithrombin, subunit I, domain 2"/>
    <property type="match status" value="1"/>
</dbReference>
<keyword evidence="2" id="KW-0646">Protease inhibitor</keyword>
<dbReference type="PANTHER" id="PTHR11461">
    <property type="entry name" value="SERINE PROTEASE INHIBITOR, SERPIN"/>
    <property type="match status" value="1"/>
</dbReference>
<gene>
    <name evidence="5" type="ORF">CTOB1V02_LOCUS13690</name>
</gene>
<sequence length="224" mass="25248">MNKKNVLEKSNRYANTKFAFRFFISLPAVPAGKNICFSPASISLCFGMVYEAGVGLTIPEYAEIQTIFGYPRTEADFNTEMRALTSLKDAVIANSGFVAQDIQLTDFYNTQLLSVFSIEFGRLNLKKDPIASTKEINAWVEKATNGRIKEGKWKNPLDLHIHPDYNRFYVNSNHPIETQMMFVLEMMRSSHLNSLKATIVELPYIGEATFIAVLPDSYVHCGSP</sequence>
<accession>A0A7R8WVE7</accession>
<dbReference type="GO" id="GO:0004867">
    <property type="term" value="F:serine-type endopeptidase inhibitor activity"/>
    <property type="evidence" value="ECO:0007669"/>
    <property type="project" value="UniProtKB-KW"/>
</dbReference>
<proteinExistence type="inferred from homology"/>
<name>A0A7R8WVE7_9CRUS</name>
<protein>
    <recommendedName>
        <fullName evidence="4">Serpin domain-containing protein</fullName>
    </recommendedName>
</protein>
<organism evidence="5">
    <name type="scientific">Cyprideis torosa</name>
    <dbReference type="NCBI Taxonomy" id="163714"/>
    <lineage>
        <taxon>Eukaryota</taxon>
        <taxon>Metazoa</taxon>
        <taxon>Ecdysozoa</taxon>
        <taxon>Arthropoda</taxon>
        <taxon>Crustacea</taxon>
        <taxon>Oligostraca</taxon>
        <taxon>Ostracoda</taxon>
        <taxon>Podocopa</taxon>
        <taxon>Podocopida</taxon>
        <taxon>Cytherocopina</taxon>
        <taxon>Cytheroidea</taxon>
        <taxon>Cytherideidae</taxon>
        <taxon>Cyprideis</taxon>
    </lineage>
</organism>
<evidence type="ECO:0000259" key="4">
    <source>
        <dbReference type="Pfam" id="PF00079"/>
    </source>
</evidence>
<dbReference type="InterPro" id="IPR000215">
    <property type="entry name" value="Serpin_fam"/>
</dbReference>
<dbReference type="GO" id="GO:0005615">
    <property type="term" value="C:extracellular space"/>
    <property type="evidence" value="ECO:0007669"/>
    <property type="project" value="InterPro"/>
</dbReference>
<comment type="similarity">
    <text evidence="1">Belongs to the serpin family.</text>
</comment>
<dbReference type="SUPFAM" id="SSF56574">
    <property type="entry name" value="Serpins"/>
    <property type="match status" value="1"/>
</dbReference>
<dbReference type="InterPro" id="IPR042185">
    <property type="entry name" value="Serpin_sf_2"/>
</dbReference>
<dbReference type="Gene3D" id="2.30.39.10">
    <property type="entry name" value="Alpha-1-antitrypsin, domain 1"/>
    <property type="match status" value="1"/>
</dbReference>
<dbReference type="InterPro" id="IPR042178">
    <property type="entry name" value="Serpin_sf_1"/>
</dbReference>
<dbReference type="AlphaFoldDB" id="A0A7R8WVE7"/>
<feature type="domain" description="Serpin" evidence="4">
    <location>
        <begin position="151"/>
        <end position="216"/>
    </location>
</feature>